<comment type="caution">
    <text evidence="1">The sequence shown here is derived from an EMBL/GenBank/DDBJ whole genome shotgun (WGS) entry which is preliminary data.</text>
</comment>
<proteinExistence type="predicted"/>
<keyword evidence="2" id="KW-1185">Reference proteome</keyword>
<name>A0A8X6KBK2_TRICU</name>
<gene>
    <name evidence="1" type="ORF">TNCT_138911</name>
</gene>
<protein>
    <submittedName>
        <fullName evidence="1">Uncharacterized protein</fullName>
    </submittedName>
</protein>
<reference evidence="1" key="1">
    <citation type="submission" date="2020-07" db="EMBL/GenBank/DDBJ databases">
        <title>Multicomponent nature underlies the extraordinary mechanical properties of spider dragline silk.</title>
        <authorList>
            <person name="Kono N."/>
            <person name="Nakamura H."/>
            <person name="Mori M."/>
            <person name="Yoshida Y."/>
            <person name="Ohtoshi R."/>
            <person name="Malay A.D."/>
            <person name="Moran D.A.P."/>
            <person name="Tomita M."/>
            <person name="Numata K."/>
            <person name="Arakawa K."/>
        </authorList>
    </citation>
    <scope>NUCLEOTIDE SEQUENCE</scope>
</reference>
<sequence length="98" mass="11232">MSFNYNSVRSYEKNHCLITAGVRAYTVCWGGRHLAQQSSLGGEHLSGSTITVCRHISQQHIRFSEFVYVHHTVLLPAWEIKPHFCTIPSYRRVLMVAN</sequence>
<evidence type="ECO:0000313" key="1">
    <source>
        <dbReference type="EMBL" id="GFQ66978.1"/>
    </source>
</evidence>
<evidence type="ECO:0000313" key="2">
    <source>
        <dbReference type="Proteomes" id="UP000887116"/>
    </source>
</evidence>
<accession>A0A8X6KBK2</accession>
<dbReference type="AlphaFoldDB" id="A0A8X6KBK2"/>
<organism evidence="1 2">
    <name type="scientific">Trichonephila clavata</name>
    <name type="common">Joro spider</name>
    <name type="synonym">Nephila clavata</name>
    <dbReference type="NCBI Taxonomy" id="2740835"/>
    <lineage>
        <taxon>Eukaryota</taxon>
        <taxon>Metazoa</taxon>
        <taxon>Ecdysozoa</taxon>
        <taxon>Arthropoda</taxon>
        <taxon>Chelicerata</taxon>
        <taxon>Arachnida</taxon>
        <taxon>Araneae</taxon>
        <taxon>Araneomorphae</taxon>
        <taxon>Entelegynae</taxon>
        <taxon>Araneoidea</taxon>
        <taxon>Nephilidae</taxon>
        <taxon>Trichonephila</taxon>
    </lineage>
</organism>
<dbReference type="Proteomes" id="UP000887116">
    <property type="component" value="Unassembled WGS sequence"/>
</dbReference>
<dbReference type="EMBL" id="BMAO01000452">
    <property type="protein sequence ID" value="GFQ66978.1"/>
    <property type="molecule type" value="Genomic_DNA"/>
</dbReference>